<sequence length="91" mass="10132">MPSTGFYGALENDGIEATFVADSAVSVIMPKNQSVSVCHKYLKPTRQHYQQTHLQSRCNSFISGSTKANGFRECVLGLSVSFLCWFYVVFV</sequence>
<organism evidence="1 2">
    <name type="scientific">Acetobacter pasteurianus NBRC 3278</name>
    <dbReference type="NCBI Taxonomy" id="1226660"/>
    <lineage>
        <taxon>Bacteria</taxon>
        <taxon>Pseudomonadati</taxon>
        <taxon>Pseudomonadota</taxon>
        <taxon>Alphaproteobacteria</taxon>
        <taxon>Acetobacterales</taxon>
        <taxon>Acetobacteraceae</taxon>
        <taxon>Acetobacter</taxon>
    </lineage>
</organism>
<dbReference type="EMBL" id="BDEV01000020">
    <property type="protein sequence ID" value="GCD61685.1"/>
    <property type="molecule type" value="Genomic_DNA"/>
</dbReference>
<protein>
    <submittedName>
        <fullName evidence="1">Uncharacterized protein</fullName>
    </submittedName>
</protein>
<evidence type="ECO:0000313" key="2">
    <source>
        <dbReference type="Proteomes" id="UP000287385"/>
    </source>
</evidence>
<name>A0A401X1L7_ACEPA</name>
<evidence type="ECO:0000313" key="1">
    <source>
        <dbReference type="EMBL" id="GCD61685.1"/>
    </source>
</evidence>
<dbReference type="Proteomes" id="UP000287385">
    <property type="component" value="Unassembled WGS sequence"/>
</dbReference>
<accession>A0A401X1L7</accession>
<gene>
    <name evidence="1" type="ORF">NBRC3278_0778</name>
</gene>
<proteinExistence type="predicted"/>
<keyword evidence="2" id="KW-1185">Reference proteome</keyword>
<reference evidence="1 2" key="1">
    <citation type="submission" date="2016-06" db="EMBL/GenBank/DDBJ databases">
        <title>Acetobacter pasteurianus NBRC 3278 whole genome sequencing project.</title>
        <authorList>
            <person name="Matsutani M."/>
            <person name="Shiwa Y."/>
            <person name="Okamoto-Kainuma A."/>
            <person name="Ishikawa M."/>
            <person name="Koizumi Y."/>
            <person name="Yoshikawa H."/>
            <person name="Yakushi T."/>
            <person name="Matsushita K."/>
        </authorList>
    </citation>
    <scope>NUCLEOTIDE SEQUENCE [LARGE SCALE GENOMIC DNA]</scope>
    <source>
        <strain evidence="1 2">NBRC 3278</strain>
    </source>
</reference>
<dbReference type="AlphaFoldDB" id="A0A401X1L7"/>
<comment type="caution">
    <text evidence="1">The sequence shown here is derived from an EMBL/GenBank/DDBJ whole genome shotgun (WGS) entry which is preliminary data.</text>
</comment>